<evidence type="ECO:0000313" key="2">
    <source>
        <dbReference type="EMBL" id="MBA5777421.1"/>
    </source>
</evidence>
<proteinExistence type="inferred from homology"/>
<protein>
    <submittedName>
        <fullName evidence="2">ROK family protein</fullName>
    </submittedName>
</protein>
<comment type="caution">
    <text evidence="2">The sequence shown here is derived from an EMBL/GenBank/DDBJ whole genome shotgun (WGS) entry which is preliminary data.</text>
</comment>
<dbReference type="PANTHER" id="PTHR18964">
    <property type="entry name" value="ROK (REPRESSOR, ORF, KINASE) FAMILY"/>
    <property type="match status" value="1"/>
</dbReference>
<dbReference type="InterPro" id="IPR036388">
    <property type="entry name" value="WH-like_DNA-bd_sf"/>
</dbReference>
<dbReference type="SUPFAM" id="SSF46785">
    <property type="entry name" value="Winged helix' DNA-binding domain"/>
    <property type="match status" value="1"/>
</dbReference>
<dbReference type="InterPro" id="IPR036390">
    <property type="entry name" value="WH_DNA-bd_sf"/>
</dbReference>
<organism evidence="2 3">
    <name type="scientific">Stappia albiluteola</name>
    <dbReference type="NCBI Taxonomy" id="2758565"/>
    <lineage>
        <taxon>Bacteria</taxon>
        <taxon>Pseudomonadati</taxon>
        <taxon>Pseudomonadota</taxon>
        <taxon>Alphaproteobacteria</taxon>
        <taxon>Hyphomicrobiales</taxon>
        <taxon>Stappiaceae</taxon>
        <taxon>Stappia</taxon>
    </lineage>
</organism>
<dbReference type="RefSeq" id="WP_182164789.1">
    <property type="nucleotide sequence ID" value="NZ_JACFXV010000048.1"/>
</dbReference>
<evidence type="ECO:0000313" key="3">
    <source>
        <dbReference type="Proteomes" id="UP000541109"/>
    </source>
</evidence>
<dbReference type="AlphaFoldDB" id="A0A839AD24"/>
<evidence type="ECO:0000256" key="1">
    <source>
        <dbReference type="ARBA" id="ARBA00006479"/>
    </source>
</evidence>
<dbReference type="Gene3D" id="3.30.420.40">
    <property type="match status" value="2"/>
</dbReference>
<dbReference type="InterPro" id="IPR000600">
    <property type="entry name" value="ROK"/>
</dbReference>
<gene>
    <name evidence="2" type="ORF">H2509_09800</name>
</gene>
<accession>A0A839AD24</accession>
<dbReference type="SUPFAM" id="SSF53067">
    <property type="entry name" value="Actin-like ATPase domain"/>
    <property type="match status" value="1"/>
</dbReference>
<dbReference type="Proteomes" id="UP000541109">
    <property type="component" value="Unassembled WGS sequence"/>
</dbReference>
<sequence length="422" mass="45353">MTEKADRDQIRRQNRSIVLQALRRDGPQARIDLGRATELSPATVTSITSDLLQEGLIIGIDDQPPKEKAARGRPRSLLALSPKAAFVVAVKISVNRIELVLADYSGSTRARERHGFNSASVTREGFVARLVELITAFLAANDVPAASVLEISIAAQGVVDSSTGMLVWSPALAVRNVPLVEPLARALGAHCMLSNDTNMIAEALHWSDPARYGGTFAVIFIDYGVGMGLYVDNRLFVGETGAAAEIGHANHIPHGALCRCGKNGCLEAYLGDYAILRAASGMPDSTPPLDIAVTPETIAGLVQAAEAGDGKALAAFRAAGAALGYGIARLMAMLDPRRIILTGAGIRGYRYMKEGLDHALREALVEDLRRTVEIETVDWEEDLIMQGTIAQAMRRFDREIFGEARSQASPEAASDERQSELR</sequence>
<dbReference type="Gene3D" id="1.10.10.10">
    <property type="entry name" value="Winged helix-like DNA-binding domain superfamily/Winged helix DNA-binding domain"/>
    <property type="match status" value="1"/>
</dbReference>
<dbReference type="InterPro" id="IPR043129">
    <property type="entry name" value="ATPase_NBD"/>
</dbReference>
<dbReference type="EMBL" id="JACFXV010000048">
    <property type="protein sequence ID" value="MBA5777421.1"/>
    <property type="molecule type" value="Genomic_DNA"/>
</dbReference>
<name>A0A839AD24_9HYPH</name>
<comment type="similarity">
    <text evidence="1">Belongs to the ROK (NagC/XylR) family.</text>
</comment>
<dbReference type="PANTHER" id="PTHR18964:SF173">
    <property type="entry name" value="GLUCOKINASE"/>
    <property type="match status" value="1"/>
</dbReference>
<keyword evidence="3" id="KW-1185">Reference proteome</keyword>
<dbReference type="Pfam" id="PF00480">
    <property type="entry name" value="ROK"/>
    <property type="match status" value="1"/>
</dbReference>
<dbReference type="PROSITE" id="PS01125">
    <property type="entry name" value="ROK"/>
    <property type="match status" value="1"/>
</dbReference>
<reference evidence="2 3" key="1">
    <citation type="submission" date="2020-07" db="EMBL/GenBank/DDBJ databases">
        <title>Stappia sp., F7233, whole genome shotgun sequencing project.</title>
        <authorList>
            <person name="Jiang S."/>
            <person name="Liu Z.W."/>
            <person name="Du Z.J."/>
        </authorList>
    </citation>
    <scope>NUCLEOTIDE SEQUENCE [LARGE SCALE GENOMIC DNA]</scope>
    <source>
        <strain evidence="2 3">F7233</strain>
    </source>
</reference>
<dbReference type="InterPro" id="IPR049874">
    <property type="entry name" value="ROK_cs"/>
</dbReference>